<keyword evidence="1" id="KW-0677">Repeat</keyword>
<feature type="transmembrane region" description="Helical" evidence="2">
    <location>
        <begin position="303"/>
        <end position="321"/>
    </location>
</feature>
<dbReference type="SUPFAM" id="SSF82109">
    <property type="entry name" value="MIR domain"/>
    <property type="match status" value="1"/>
</dbReference>
<dbReference type="InterPro" id="IPR032421">
    <property type="entry name" value="PMT_4TMC"/>
</dbReference>
<organism evidence="5 8">
    <name type="scientific">Didymodactylos carnosus</name>
    <dbReference type="NCBI Taxonomy" id="1234261"/>
    <lineage>
        <taxon>Eukaryota</taxon>
        <taxon>Metazoa</taxon>
        <taxon>Spiralia</taxon>
        <taxon>Gnathifera</taxon>
        <taxon>Rotifera</taxon>
        <taxon>Eurotatoria</taxon>
        <taxon>Bdelloidea</taxon>
        <taxon>Philodinida</taxon>
        <taxon>Philodinidae</taxon>
        <taxon>Didymodactylos</taxon>
    </lineage>
</organism>
<name>A0A815FZZ9_9BILA</name>
<dbReference type="Gene3D" id="2.80.10.50">
    <property type="match status" value="1"/>
</dbReference>
<evidence type="ECO:0000313" key="6">
    <source>
        <dbReference type="EMBL" id="CAF3825718.1"/>
    </source>
</evidence>
<dbReference type="InterPro" id="IPR027005">
    <property type="entry name" value="PMT-like"/>
</dbReference>
<dbReference type="PANTHER" id="PTHR10050:SF46">
    <property type="entry name" value="PROTEIN O-MANNOSYL-TRANSFERASE 2"/>
    <property type="match status" value="1"/>
</dbReference>
<dbReference type="EMBL" id="CAJOBC010053868">
    <property type="protein sequence ID" value="CAF4186582.1"/>
    <property type="molecule type" value="Genomic_DNA"/>
</dbReference>
<dbReference type="PROSITE" id="PS50919">
    <property type="entry name" value="MIR"/>
    <property type="match status" value="1"/>
</dbReference>
<evidence type="ECO:0000259" key="3">
    <source>
        <dbReference type="PROSITE" id="PS50919"/>
    </source>
</evidence>
<evidence type="ECO:0000256" key="2">
    <source>
        <dbReference type="SAM" id="Phobius"/>
    </source>
</evidence>
<dbReference type="EMBL" id="CAJNOQ010013964">
    <property type="protein sequence ID" value="CAF1332110.1"/>
    <property type="molecule type" value="Genomic_DNA"/>
</dbReference>
<evidence type="ECO:0000313" key="7">
    <source>
        <dbReference type="EMBL" id="CAF4186582.1"/>
    </source>
</evidence>
<sequence length="361" mass="42004">MSLQDGFSPMGSSDIHPVLYGTQITMRNAADTITKPCYLHSTATNYPPITKNDFRHDIIENGDLIRLVHQNTSGILVSGLNPCPISRTCREVACVKKDRFDCQKQHLNAKLCIVTIYGIDLWRDITNRQDVGNVLLPFQSHIRLTNLYSGKVLKMTKNRLPSWGNKQMEVVTDVRSLDVELESTWIVEEYKNPDRRIWEPMTVIMKYFELQWRMFNPPNGYSCRVHPSYSSPLWWPFGLAKPVPYWKNFVTGESTLLVPNLIVYFVATITILIYLIVWIFYITRRSYCIFDIDKATWIRISTGTYLIIGSYITNYIPWFFYSSSSVTFHSYLLAIVFKLMAFGYCLGHFYRYSTQYVTITL</sequence>
<protein>
    <recommendedName>
        <fullName evidence="3">MIR domain-containing protein</fullName>
    </recommendedName>
</protein>
<dbReference type="EMBL" id="CAJOBA010008328">
    <property type="protein sequence ID" value="CAF3825718.1"/>
    <property type="molecule type" value="Genomic_DNA"/>
</dbReference>
<dbReference type="InterPro" id="IPR036300">
    <property type="entry name" value="MIR_dom_sf"/>
</dbReference>
<keyword evidence="2" id="KW-0472">Membrane</keyword>
<dbReference type="PANTHER" id="PTHR10050">
    <property type="entry name" value="DOLICHYL-PHOSPHATE-MANNOSE--PROTEIN MANNOSYLTRANSFERASE"/>
    <property type="match status" value="1"/>
</dbReference>
<dbReference type="OrthoDB" id="292747at2759"/>
<dbReference type="Proteomes" id="UP000663829">
    <property type="component" value="Unassembled WGS sequence"/>
</dbReference>
<evidence type="ECO:0000313" key="4">
    <source>
        <dbReference type="EMBL" id="CAF1060138.1"/>
    </source>
</evidence>
<feature type="transmembrane region" description="Helical" evidence="2">
    <location>
        <begin position="327"/>
        <end position="346"/>
    </location>
</feature>
<evidence type="ECO:0000313" key="8">
    <source>
        <dbReference type="Proteomes" id="UP000663829"/>
    </source>
</evidence>
<proteinExistence type="predicted"/>
<dbReference type="EMBL" id="CAJNOK010008313">
    <property type="protein sequence ID" value="CAF1060138.1"/>
    <property type="molecule type" value="Genomic_DNA"/>
</dbReference>
<keyword evidence="8" id="KW-1185">Reference proteome</keyword>
<evidence type="ECO:0000313" key="5">
    <source>
        <dbReference type="EMBL" id="CAF1332110.1"/>
    </source>
</evidence>
<dbReference type="Proteomes" id="UP000682733">
    <property type="component" value="Unassembled WGS sequence"/>
</dbReference>
<feature type="domain" description="MIR" evidence="3">
    <location>
        <begin position="133"/>
        <end position="190"/>
    </location>
</feature>
<dbReference type="UniPathway" id="UPA00378"/>
<dbReference type="AlphaFoldDB" id="A0A815FZZ9"/>
<dbReference type="InterPro" id="IPR016093">
    <property type="entry name" value="MIR_motif"/>
</dbReference>
<dbReference type="Proteomes" id="UP000681722">
    <property type="component" value="Unassembled WGS sequence"/>
</dbReference>
<evidence type="ECO:0000256" key="1">
    <source>
        <dbReference type="ARBA" id="ARBA00022737"/>
    </source>
</evidence>
<reference evidence="5" key="1">
    <citation type="submission" date="2021-02" db="EMBL/GenBank/DDBJ databases">
        <authorList>
            <person name="Nowell W R."/>
        </authorList>
    </citation>
    <scope>NUCLEOTIDE SEQUENCE</scope>
</reference>
<keyword evidence="2" id="KW-0812">Transmembrane</keyword>
<comment type="caution">
    <text evidence="5">The sequence shown here is derived from an EMBL/GenBank/DDBJ whole genome shotgun (WGS) entry which is preliminary data.</text>
</comment>
<keyword evidence="2" id="KW-1133">Transmembrane helix</keyword>
<dbReference type="Pfam" id="PF16192">
    <property type="entry name" value="PMT_4TMC"/>
    <property type="match status" value="1"/>
</dbReference>
<feature type="transmembrane region" description="Helical" evidence="2">
    <location>
        <begin position="261"/>
        <end position="282"/>
    </location>
</feature>
<accession>A0A815FZZ9</accession>
<gene>
    <name evidence="5" type="ORF">GPM918_LOCUS30004</name>
    <name evidence="4" type="ORF">OVA965_LOCUS17369</name>
    <name evidence="7" type="ORF">SRO942_LOCUS30606</name>
    <name evidence="6" type="ORF">TMI583_LOCUS17380</name>
</gene>
<dbReference type="Proteomes" id="UP000677228">
    <property type="component" value="Unassembled WGS sequence"/>
</dbReference>